<dbReference type="Gene3D" id="1.10.10.60">
    <property type="entry name" value="Homeodomain-like"/>
    <property type="match status" value="1"/>
</dbReference>
<evidence type="ECO:0000313" key="5">
    <source>
        <dbReference type="EMBL" id="TCC98132.1"/>
    </source>
</evidence>
<dbReference type="InterPro" id="IPR009057">
    <property type="entry name" value="Homeodomain-like_sf"/>
</dbReference>
<keyword evidence="1" id="KW-0805">Transcription regulation</keyword>
<sequence length="304" mass="35172">MRGQDINRIKTISQYHKLRLLSSPDHPLISVIDFADLRNPVRDTKLTFVLDLYSIALKRGFVGKMKYGQREYDFDEGVLSFIAPGQVFSFDVNQNNNVTGFLILFHPDFLWNTILTKAIANFEFFNYSVNEALFLSEREEKILTNIKDSIQQEYSSNIDQFSHDLIISQLASFLIYSDRFYNRQFLSRKKGCHVIVDQVEETLKDYINTDQIFNKGLPTVQYLSDSLNISTNYLCRLLKTLTGNTTQQHIHNKLIEAAKTKLSTTNLSVGEIAREMGFEHSQSFSKLFKAKTKISPLEFRQSFN</sequence>
<dbReference type="EMBL" id="SJSN01000031">
    <property type="protein sequence ID" value="TCC98132.1"/>
    <property type="molecule type" value="Genomic_DNA"/>
</dbReference>
<dbReference type="OrthoDB" id="9816214at2"/>
<evidence type="ECO:0000259" key="4">
    <source>
        <dbReference type="PROSITE" id="PS01124"/>
    </source>
</evidence>
<dbReference type="GO" id="GO:0043565">
    <property type="term" value="F:sequence-specific DNA binding"/>
    <property type="evidence" value="ECO:0007669"/>
    <property type="project" value="InterPro"/>
</dbReference>
<dbReference type="PANTHER" id="PTHR43280">
    <property type="entry name" value="ARAC-FAMILY TRANSCRIPTIONAL REGULATOR"/>
    <property type="match status" value="1"/>
</dbReference>
<evidence type="ECO:0000256" key="1">
    <source>
        <dbReference type="ARBA" id="ARBA00023015"/>
    </source>
</evidence>
<dbReference type="Pfam" id="PF12833">
    <property type="entry name" value="HTH_18"/>
    <property type="match status" value="1"/>
</dbReference>
<dbReference type="InterPro" id="IPR018060">
    <property type="entry name" value="HTH_AraC"/>
</dbReference>
<evidence type="ECO:0000256" key="3">
    <source>
        <dbReference type="ARBA" id="ARBA00023163"/>
    </source>
</evidence>
<dbReference type="SMART" id="SM00342">
    <property type="entry name" value="HTH_ARAC"/>
    <property type="match status" value="1"/>
</dbReference>
<gene>
    <name evidence="5" type="ORF">EZ449_21675</name>
</gene>
<feature type="domain" description="HTH araC/xylS-type" evidence="4">
    <location>
        <begin position="197"/>
        <end position="302"/>
    </location>
</feature>
<evidence type="ECO:0000313" key="6">
    <source>
        <dbReference type="Proteomes" id="UP000291485"/>
    </source>
</evidence>
<keyword evidence="2" id="KW-0238">DNA-binding</keyword>
<dbReference type="RefSeq" id="WP_131562858.1">
    <property type="nucleotide sequence ID" value="NZ_SJSN01000031.1"/>
</dbReference>
<dbReference type="PANTHER" id="PTHR43280:SF32">
    <property type="entry name" value="TRANSCRIPTIONAL REGULATORY PROTEIN"/>
    <property type="match status" value="1"/>
</dbReference>
<organism evidence="5 6">
    <name type="scientific">Pedobacter frigidisoli</name>
    <dbReference type="NCBI Taxonomy" id="2530455"/>
    <lineage>
        <taxon>Bacteria</taxon>
        <taxon>Pseudomonadati</taxon>
        <taxon>Bacteroidota</taxon>
        <taxon>Sphingobacteriia</taxon>
        <taxon>Sphingobacteriales</taxon>
        <taxon>Sphingobacteriaceae</taxon>
        <taxon>Pedobacter</taxon>
    </lineage>
</organism>
<dbReference type="AlphaFoldDB" id="A0A4R0NFY5"/>
<protein>
    <submittedName>
        <fullName evidence="5">AraC family transcriptional regulator</fullName>
    </submittedName>
</protein>
<dbReference type="PROSITE" id="PS01124">
    <property type="entry name" value="HTH_ARAC_FAMILY_2"/>
    <property type="match status" value="1"/>
</dbReference>
<dbReference type="Proteomes" id="UP000291485">
    <property type="component" value="Unassembled WGS sequence"/>
</dbReference>
<dbReference type="GO" id="GO:0003700">
    <property type="term" value="F:DNA-binding transcription factor activity"/>
    <property type="evidence" value="ECO:0007669"/>
    <property type="project" value="InterPro"/>
</dbReference>
<evidence type="ECO:0000256" key="2">
    <source>
        <dbReference type="ARBA" id="ARBA00023125"/>
    </source>
</evidence>
<dbReference type="SUPFAM" id="SSF46689">
    <property type="entry name" value="Homeodomain-like"/>
    <property type="match status" value="1"/>
</dbReference>
<accession>A0A4R0NFY5</accession>
<keyword evidence="3" id="KW-0804">Transcription</keyword>
<comment type="caution">
    <text evidence="5">The sequence shown here is derived from an EMBL/GenBank/DDBJ whole genome shotgun (WGS) entry which is preliminary data.</text>
</comment>
<name>A0A4R0NFY5_9SPHI</name>
<reference evidence="5 6" key="1">
    <citation type="submission" date="2019-02" db="EMBL/GenBank/DDBJ databases">
        <title>Pedobacter sp. RP-3-11 sp. nov., isolated from Arctic soil.</title>
        <authorList>
            <person name="Dahal R.H."/>
        </authorList>
    </citation>
    <scope>NUCLEOTIDE SEQUENCE [LARGE SCALE GENOMIC DNA]</scope>
    <source>
        <strain evidence="5 6">RP-3-11</strain>
    </source>
</reference>
<proteinExistence type="predicted"/>
<keyword evidence="6" id="KW-1185">Reference proteome</keyword>